<accession>A0A2T5H815</accession>
<reference evidence="1 2" key="1">
    <citation type="submission" date="2018-04" db="EMBL/GenBank/DDBJ databases">
        <title>Genomic Encyclopedia of Archaeal and Bacterial Type Strains, Phase II (KMG-II): from individual species to whole genera.</title>
        <authorList>
            <person name="Goeker M."/>
        </authorList>
    </citation>
    <scope>NUCLEOTIDE SEQUENCE [LARGE SCALE GENOMIC DNA]</scope>
    <source>
        <strain evidence="1 2">DSM 100434</strain>
    </source>
</reference>
<dbReference type="Proteomes" id="UP000244077">
    <property type="component" value="Unassembled WGS sequence"/>
</dbReference>
<comment type="caution">
    <text evidence="1">The sequence shown here is derived from an EMBL/GenBank/DDBJ whole genome shotgun (WGS) entry which is preliminary data.</text>
</comment>
<dbReference type="EMBL" id="QAOH01000017">
    <property type="protein sequence ID" value="PTQ67738.1"/>
    <property type="molecule type" value="Genomic_DNA"/>
</dbReference>
<name>A0A2T5H815_9RHOB</name>
<gene>
    <name evidence="1" type="ORF">C8N42_1177</name>
</gene>
<sequence>MDLCVSGVDADIENQLQAPRLGLTTADLDVIELNEAFAAQGIAGPAIVANLRSSFS</sequence>
<dbReference type="RefSeq" id="WP_081856365.1">
    <property type="nucleotide sequence ID" value="NZ_QAOH01000017.1"/>
</dbReference>
<evidence type="ECO:0000313" key="2">
    <source>
        <dbReference type="Proteomes" id="UP000244077"/>
    </source>
</evidence>
<organism evidence="1 2">
    <name type="scientific">Celeribacter persicus</name>
    <dbReference type="NCBI Taxonomy" id="1651082"/>
    <lineage>
        <taxon>Bacteria</taxon>
        <taxon>Pseudomonadati</taxon>
        <taxon>Pseudomonadota</taxon>
        <taxon>Alphaproteobacteria</taxon>
        <taxon>Rhodobacterales</taxon>
        <taxon>Roseobacteraceae</taxon>
        <taxon>Celeribacter</taxon>
    </lineage>
</organism>
<proteinExistence type="predicted"/>
<keyword evidence="2" id="KW-1185">Reference proteome</keyword>
<protein>
    <submittedName>
        <fullName evidence="1">Thiolase-like protein</fullName>
    </submittedName>
</protein>
<dbReference type="AlphaFoldDB" id="A0A2T5H815"/>
<evidence type="ECO:0000313" key="1">
    <source>
        <dbReference type="EMBL" id="PTQ67738.1"/>
    </source>
</evidence>